<dbReference type="NCBIfam" id="NF008528">
    <property type="entry name" value="PRK11463.1-2"/>
    <property type="match status" value="1"/>
</dbReference>
<gene>
    <name evidence="2" type="primary">fxsA</name>
    <name evidence="2" type="ORF">IC621_07630</name>
</gene>
<accession>A0A926NFE4</accession>
<feature type="transmembrane region" description="Helical" evidence="1">
    <location>
        <begin position="71"/>
        <end position="100"/>
    </location>
</feature>
<protein>
    <submittedName>
        <fullName evidence="2">Membrane protein FxsA</fullName>
    </submittedName>
</protein>
<reference evidence="2" key="1">
    <citation type="submission" date="2020-09" db="EMBL/GenBank/DDBJ databases">
        <title>A novel bacterium of genus Bacillus, isolated from South China Sea.</title>
        <authorList>
            <person name="Huang H."/>
            <person name="Mo K."/>
            <person name="Hu Y."/>
        </authorList>
    </citation>
    <scope>NUCLEOTIDE SEQUENCE</scope>
    <source>
        <strain evidence="2">IB182487</strain>
    </source>
</reference>
<dbReference type="RefSeq" id="WP_191157362.1">
    <property type="nucleotide sequence ID" value="NZ_JACXAI010000007.1"/>
</dbReference>
<evidence type="ECO:0000313" key="3">
    <source>
        <dbReference type="Proteomes" id="UP000626844"/>
    </source>
</evidence>
<comment type="caution">
    <text evidence="2">The sequence shown here is derived from an EMBL/GenBank/DDBJ whole genome shotgun (WGS) entry which is preliminary data.</text>
</comment>
<dbReference type="Pfam" id="PF04186">
    <property type="entry name" value="FxsA"/>
    <property type="match status" value="1"/>
</dbReference>
<name>A0A926NFE4_9BACI</name>
<proteinExistence type="predicted"/>
<keyword evidence="1" id="KW-0472">Membrane</keyword>
<evidence type="ECO:0000313" key="2">
    <source>
        <dbReference type="EMBL" id="MBD1380095.1"/>
    </source>
</evidence>
<dbReference type="EMBL" id="JACXAI010000007">
    <property type="protein sequence ID" value="MBD1380095.1"/>
    <property type="molecule type" value="Genomic_DNA"/>
</dbReference>
<dbReference type="AlphaFoldDB" id="A0A926NFE4"/>
<keyword evidence="1" id="KW-0812">Transmembrane</keyword>
<dbReference type="InterPro" id="IPR007313">
    <property type="entry name" value="FxsA"/>
</dbReference>
<feature type="transmembrane region" description="Helical" evidence="1">
    <location>
        <begin position="26"/>
        <end position="46"/>
    </location>
</feature>
<dbReference type="PANTHER" id="PTHR35335:SF1">
    <property type="entry name" value="UPF0716 PROTEIN FXSA"/>
    <property type="match status" value="1"/>
</dbReference>
<dbReference type="PANTHER" id="PTHR35335">
    <property type="entry name" value="UPF0716 PROTEIN FXSA"/>
    <property type="match status" value="1"/>
</dbReference>
<sequence>MRILLFILIIVPAIEIGLLVLSGNTFGVLPTILLIILTGIVGAALAKQQGLETLRKAQEKMRTGELPGDSVIDGLCILIGGVLLLTPGFVTDTIGFFLLIPPTRKFVKPFIQRLIRKWIYNNRITIIR</sequence>
<evidence type="ECO:0000256" key="1">
    <source>
        <dbReference type="SAM" id="Phobius"/>
    </source>
</evidence>
<dbReference type="Proteomes" id="UP000626844">
    <property type="component" value="Unassembled WGS sequence"/>
</dbReference>
<dbReference type="GO" id="GO:0016020">
    <property type="term" value="C:membrane"/>
    <property type="evidence" value="ECO:0007669"/>
    <property type="project" value="InterPro"/>
</dbReference>
<organism evidence="2 3">
    <name type="scientific">Metabacillus arenae</name>
    <dbReference type="NCBI Taxonomy" id="2771434"/>
    <lineage>
        <taxon>Bacteria</taxon>
        <taxon>Bacillati</taxon>
        <taxon>Bacillota</taxon>
        <taxon>Bacilli</taxon>
        <taxon>Bacillales</taxon>
        <taxon>Bacillaceae</taxon>
        <taxon>Metabacillus</taxon>
    </lineage>
</organism>
<keyword evidence="3" id="KW-1185">Reference proteome</keyword>
<keyword evidence="1" id="KW-1133">Transmembrane helix</keyword>